<dbReference type="GO" id="GO:0005524">
    <property type="term" value="F:ATP binding"/>
    <property type="evidence" value="ECO:0007669"/>
    <property type="project" value="UniProtKB-KW"/>
</dbReference>
<dbReference type="eggNOG" id="KOG0577">
    <property type="taxonomic scope" value="Eukaryota"/>
</dbReference>
<keyword evidence="10" id="KW-1185">Reference proteome</keyword>
<reference evidence="11" key="1">
    <citation type="submission" date="2016-11" db="UniProtKB">
        <authorList>
            <consortium name="WormBaseParasite"/>
        </authorList>
    </citation>
    <scope>IDENTIFICATION</scope>
</reference>
<dbReference type="Gene3D" id="1.10.510.10">
    <property type="entry name" value="Transferase(Phosphotransferase) domain 1"/>
    <property type="match status" value="1"/>
</dbReference>
<name>A0A1I7TC28_9PELO</name>
<comment type="catalytic activity">
    <reaction evidence="8">
        <text>L-seryl-[protein] + ATP = O-phospho-L-seryl-[protein] + ADP + H(+)</text>
        <dbReference type="Rhea" id="RHEA:17989"/>
        <dbReference type="Rhea" id="RHEA-COMP:9863"/>
        <dbReference type="Rhea" id="RHEA-COMP:11604"/>
        <dbReference type="ChEBI" id="CHEBI:15378"/>
        <dbReference type="ChEBI" id="CHEBI:29999"/>
        <dbReference type="ChEBI" id="CHEBI:30616"/>
        <dbReference type="ChEBI" id="CHEBI:83421"/>
        <dbReference type="ChEBI" id="CHEBI:456216"/>
        <dbReference type="EC" id="2.7.11.1"/>
    </reaction>
</comment>
<organism evidence="10 11">
    <name type="scientific">Caenorhabditis tropicalis</name>
    <dbReference type="NCBI Taxonomy" id="1561998"/>
    <lineage>
        <taxon>Eukaryota</taxon>
        <taxon>Metazoa</taxon>
        <taxon>Ecdysozoa</taxon>
        <taxon>Nematoda</taxon>
        <taxon>Chromadorea</taxon>
        <taxon>Rhabditida</taxon>
        <taxon>Rhabditina</taxon>
        <taxon>Rhabditomorpha</taxon>
        <taxon>Rhabditoidea</taxon>
        <taxon>Rhabditidae</taxon>
        <taxon>Peloderinae</taxon>
        <taxon>Caenorhabditis</taxon>
    </lineage>
</organism>
<dbReference type="GO" id="GO:0004674">
    <property type="term" value="F:protein serine/threonine kinase activity"/>
    <property type="evidence" value="ECO:0007669"/>
    <property type="project" value="UniProtKB-KW"/>
</dbReference>
<feature type="compositionally biased region" description="Basic and acidic residues" evidence="9">
    <location>
        <begin position="152"/>
        <end position="168"/>
    </location>
</feature>
<dbReference type="Proteomes" id="UP000095282">
    <property type="component" value="Unplaced"/>
</dbReference>
<keyword evidence="3" id="KW-0808">Transferase</keyword>
<comment type="catalytic activity">
    <reaction evidence="7">
        <text>L-threonyl-[protein] + ATP = O-phospho-L-threonyl-[protein] + ADP + H(+)</text>
        <dbReference type="Rhea" id="RHEA:46608"/>
        <dbReference type="Rhea" id="RHEA-COMP:11060"/>
        <dbReference type="Rhea" id="RHEA-COMP:11605"/>
        <dbReference type="ChEBI" id="CHEBI:15378"/>
        <dbReference type="ChEBI" id="CHEBI:30013"/>
        <dbReference type="ChEBI" id="CHEBI:30616"/>
        <dbReference type="ChEBI" id="CHEBI:61977"/>
        <dbReference type="ChEBI" id="CHEBI:456216"/>
        <dbReference type="EC" id="2.7.11.1"/>
    </reaction>
</comment>
<feature type="compositionally biased region" description="Polar residues" evidence="9">
    <location>
        <begin position="169"/>
        <end position="189"/>
    </location>
</feature>
<dbReference type="InterPro" id="IPR051234">
    <property type="entry name" value="TAO_STE20_kinase"/>
</dbReference>
<dbReference type="PANTHER" id="PTHR47167:SF4">
    <property type="entry name" value="SERINE_THREONINE-PROTEIN KINASE TAO"/>
    <property type="match status" value="1"/>
</dbReference>
<protein>
    <recommendedName>
        <fullName evidence="1">non-specific serine/threonine protein kinase</fullName>
        <ecNumber evidence="1">2.7.11.1</ecNumber>
    </recommendedName>
</protein>
<evidence type="ECO:0000256" key="6">
    <source>
        <dbReference type="ARBA" id="ARBA00022840"/>
    </source>
</evidence>
<proteinExistence type="predicted"/>
<evidence type="ECO:0000313" key="11">
    <source>
        <dbReference type="WBParaSite" id="Csp11.Scaffold577.g4485.t2"/>
    </source>
</evidence>
<evidence type="ECO:0000256" key="3">
    <source>
        <dbReference type="ARBA" id="ARBA00022679"/>
    </source>
</evidence>
<feature type="region of interest" description="Disordered" evidence="9">
    <location>
        <begin position="139"/>
        <end position="202"/>
    </location>
</feature>
<evidence type="ECO:0000313" key="10">
    <source>
        <dbReference type="Proteomes" id="UP000095282"/>
    </source>
</evidence>
<sequence length="265" mass="29388">MKTGYILLSDNIFVKLADIGSAFVVNPAHTFVGTALFMALDVILAMDEADHNVKSQVTIKTTAVNPPIEPRLEQEIASDENDIRIVPVKDLHMPNQEVEERIATLQNHKFATLRSQRLINQSAFLTSFQSIQSSGEDGLLVSTNTQGAAPGDHVHGRERTRTTNEHAPRTSNKAAQNDQRSGVTASQRALSDEEEATGDAAQSGIRKMNRAILARSDFAGIIINLGNWGKKTKSKDSLNRSQYKQSFIKHTFTFIYSKHTFTFIY</sequence>
<keyword evidence="2" id="KW-0723">Serine/threonine-protein kinase</keyword>
<dbReference type="WBParaSite" id="Csp11.Scaffold577.g4485.t2">
    <property type="protein sequence ID" value="Csp11.Scaffold577.g4485.t2"/>
    <property type="gene ID" value="Csp11.Scaffold577.g4485"/>
</dbReference>
<evidence type="ECO:0000256" key="4">
    <source>
        <dbReference type="ARBA" id="ARBA00022741"/>
    </source>
</evidence>
<dbReference type="InterPro" id="IPR011009">
    <property type="entry name" value="Kinase-like_dom_sf"/>
</dbReference>
<dbReference type="STRING" id="1561998.A0A1I7TC28"/>
<evidence type="ECO:0000256" key="1">
    <source>
        <dbReference type="ARBA" id="ARBA00012513"/>
    </source>
</evidence>
<dbReference type="AlphaFoldDB" id="A0A1I7TC28"/>
<evidence type="ECO:0000256" key="7">
    <source>
        <dbReference type="ARBA" id="ARBA00047899"/>
    </source>
</evidence>
<keyword evidence="4" id="KW-0547">Nucleotide-binding</keyword>
<evidence type="ECO:0000256" key="9">
    <source>
        <dbReference type="SAM" id="MobiDB-lite"/>
    </source>
</evidence>
<keyword evidence="5" id="KW-0418">Kinase</keyword>
<dbReference type="PANTHER" id="PTHR47167">
    <property type="entry name" value="SERINE/THREONINE-PROTEIN KINASE TAO1-LIKE PROTEIN"/>
    <property type="match status" value="1"/>
</dbReference>
<evidence type="ECO:0000256" key="8">
    <source>
        <dbReference type="ARBA" id="ARBA00048679"/>
    </source>
</evidence>
<evidence type="ECO:0000256" key="5">
    <source>
        <dbReference type="ARBA" id="ARBA00022777"/>
    </source>
</evidence>
<dbReference type="GO" id="GO:0005737">
    <property type="term" value="C:cytoplasm"/>
    <property type="evidence" value="ECO:0007669"/>
    <property type="project" value="TreeGrafter"/>
</dbReference>
<dbReference type="EC" id="2.7.11.1" evidence="1"/>
<dbReference type="SUPFAM" id="SSF56112">
    <property type="entry name" value="Protein kinase-like (PK-like)"/>
    <property type="match status" value="1"/>
</dbReference>
<accession>A0A1I7TC28</accession>
<evidence type="ECO:0000256" key="2">
    <source>
        <dbReference type="ARBA" id="ARBA00022527"/>
    </source>
</evidence>
<keyword evidence="6" id="KW-0067">ATP-binding</keyword>